<dbReference type="GeneID" id="55604164"/>
<reference evidence="1 2" key="1">
    <citation type="submission" date="2017-06" db="EMBL/GenBank/DDBJ databases">
        <authorList>
            <person name="Isern S."/>
            <person name="Black A.J."/>
            <person name="Crivello C.W."/>
            <person name="Huelsman A.R."/>
            <person name="Pica A.N."/>
            <person name="Sisson B.M."/>
            <person name="Gatt S.M."/>
            <person name="Rosales K.A."/>
            <person name="Walter R.S."/>
            <person name="Yori S."/>
            <person name="Michael S.F."/>
            <person name="Stoner T.H."/>
            <person name="Garlena R.A."/>
            <person name="Russell D.A."/>
            <person name="Pope W.H."/>
            <person name="Jacobs-Sera D."/>
            <person name="Hatfull G.F."/>
        </authorList>
    </citation>
    <scope>NUCLEOTIDE SEQUENCE [LARGE SCALE GENOMIC DNA]</scope>
</reference>
<sequence>MMYDPTKAIAEIRERQRLVDEAIAEYHADEDYQHSAGECADHYDHLLELYEAIAGEAVALDNWLSNGGELPTQWKA</sequence>
<dbReference type="RefSeq" id="YP_009834102.1">
    <property type="nucleotide sequence ID" value="NC_048669.1"/>
</dbReference>
<gene>
    <name evidence="1" type="primary">62</name>
    <name evidence="1" type="ORF">SEA_HIRO_62</name>
</gene>
<evidence type="ECO:0000313" key="2">
    <source>
        <dbReference type="Proteomes" id="UP000223278"/>
    </source>
</evidence>
<proteinExistence type="predicted"/>
<keyword evidence="2" id="KW-1185">Reference proteome</keyword>
<dbReference type="Proteomes" id="UP000223278">
    <property type="component" value="Segment"/>
</dbReference>
<dbReference type="EMBL" id="MF324898">
    <property type="protein sequence ID" value="ASR84245.1"/>
    <property type="molecule type" value="Genomic_DNA"/>
</dbReference>
<dbReference type="KEGG" id="vg:55604164"/>
<name>A0A222ZIL1_9CAUD</name>
<organism evidence="1 2">
    <name type="scientific">Rhodococcus phage Hiro</name>
    <dbReference type="NCBI Taxonomy" id="2015828"/>
    <lineage>
        <taxon>Viruses</taxon>
        <taxon>Duplodnaviria</taxon>
        <taxon>Heunggongvirae</taxon>
        <taxon>Uroviricota</taxon>
        <taxon>Caudoviricetes</taxon>
        <taxon>Rerduovirus</taxon>
        <taxon>Rerduovirus hiro</taxon>
    </lineage>
</organism>
<accession>A0A222ZIL1</accession>
<protein>
    <submittedName>
        <fullName evidence="1">Uncharacterized protein</fullName>
    </submittedName>
</protein>
<evidence type="ECO:0000313" key="1">
    <source>
        <dbReference type="EMBL" id="ASR84245.1"/>
    </source>
</evidence>